<keyword evidence="3" id="KW-1185">Reference proteome</keyword>
<gene>
    <name evidence="2" type="ordered locus">Igag_1352</name>
</gene>
<evidence type="ECO:0000313" key="2">
    <source>
        <dbReference type="EMBL" id="ADM28155.1"/>
    </source>
</evidence>
<sequence length="174" mass="19763">MSTRIPLPYSPKVLEIFRNPKNLGPLENATVVESAGSPACGDMIKLYLRIERIDNIDVIKEATFESYGCAANIAAASIVTEMIKGKDLRYAWNITWKQISDELGGLPPIKYHCSILAVGALKRAIRAYYKKIGEHPEWLPKELVQEEKLVLEEEEMIERYHKSMKEVMGVVDRK</sequence>
<dbReference type="GO" id="GO:0016226">
    <property type="term" value="P:iron-sulfur cluster assembly"/>
    <property type="evidence" value="ECO:0007669"/>
    <property type="project" value="InterPro"/>
</dbReference>
<evidence type="ECO:0000313" key="3">
    <source>
        <dbReference type="Proteomes" id="UP000001304"/>
    </source>
</evidence>
<dbReference type="STRING" id="583356.Igag_1352"/>
<dbReference type="GO" id="GO:0005506">
    <property type="term" value="F:iron ion binding"/>
    <property type="evidence" value="ECO:0007669"/>
    <property type="project" value="InterPro"/>
</dbReference>
<organism evidence="2 3">
    <name type="scientific">Ignisphaera aggregans (strain DSM 17230 / JCM 13409 / AQ1.S1)</name>
    <dbReference type="NCBI Taxonomy" id="583356"/>
    <lineage>
        <taxon>Archaea</taxon>
        <taxon>Thermoproteota</taxon>
        <taxon>Thermoprotei</taxon>
        <taxon>Desulfurococcales</taxon>
        <taxon>Desulfurococcaceae</taxon>
        <taxon>Ignisphaera</taxon>
    </lineage>
</organism>
<feature type="domain" description="NIF system FeS cluster assembly NifU N-terminal" evidence="1">
    <location>
        <begin position="9"/>
        <end position="132"/>
    </location>
</feature>
<dbReference type="CDD" id="cd06664">
    <property type="entry name" value="IscU_like"/>
    <property type="match status" value="1"/>
</dbReference>
<dbReference type="SUPFAM" id="SSF82649">
    <property type="entry name" value="SufE/NifU"/>
    <property type="match status" value="1"/>
</dbReference>
<dbReference type="HOGENOM" id="CLU_079283_5_1_2"/>
<name>E0SQ24_IGNAA</name>
<dbReference type="PANTHER" id="PTHR10093">
    <property type="entry name" value="IRON-SULFUR CLUSTER ASSEMBLY ENZYME NIFU HOMOLOG"/>
    <property type="match status" value="1"/>
</dbReference>
<dbReference type="GO" id="GO:0051536">
    <property type="term" value="F:iron-sulfur cluster binding"/>
    <property type="evidence" value="ECO:0007669"/>
    <property type="project" value="InterPro"/>
</dbReference>
<evidence type="ECO:0000259" key="1">
    <source>
        <dbReference type="Pfam" id="PF01592"/>
    </source>
</evidence>
<dbReference type="EMBL" id="CP002098">
    <property type="protein sequence ID" value="ADM28155.1"/>
    <property type="molecule type" value="Genomic_DNA"/>
</dbReference>
<dbReference type="KEGG" id="iag:Igag_1352"/>
<accession>E0SQ24</accession>
<protein>
    <submittedName>
        <fullName evidence="2">Nitrogen-fixing NifU domain protein</fullName>
    </submittedName>
</protein>
<dbReference type="Proteomes" id="UP000001304">
    <property type="component" value="Chromosome"/>
</dbReference>
<dbReference type="AlphaFoldDB" id="E0SQ24"/>
<dbReference type="InterPro" id="IPR002871">
    <property type="entry name" value="NIF_FeS_clus_asmbl_NifU_N"/>
</dbReference>
<proteinExistence type="predicted"/>
<reference evidence="2 3" key="1">
    <citation type="journal article" date="2010" name="Stand. Genomic Sci.">
        <title>Complete genome sequence of Ignisphaera aggregans type strain (AQ1.S1).</title>
        <authorList>
            <person name="Goker M."/>
            <person name="Held B."/>
            <person name="Lapidus A."/>
            <person name="Nolan M."/>
            <person name="Spring S."/>
            <person name="Yasawong M."/>
            <person name="Lucas S."/>
            <person name="Glavina Del Rio T."/>
            <person name="Tice H."/>
            <person name="Cheng J.F."/>
            <person name="Goodwin L."/>
            <person name="Tapia R."/>
            <person name="Pitluck S."/>
            <person name="Liolios K."/>
            <person name="Ivanova N."/>
            <person name="Mavromatis K."/>
            <person name="Mikhailova N."/>
            <person name="Pati A."/>
            <person name="Chen A."/>
            <person name="Palaniappan K."/>
            <person name="Brambilla E."/>
            <person name="Land M."/>
            <person name="Hauser L."/>
            <person name="Chang Y.J."/>
            <person name="Jeffries C.D."/>
            <person name="Brettin T."/>
            <person name="Detter J.C."/>
            <person name="Han C."/>
            <person name="Rohde M."/>
            <person name="Sikorski J."/>
            <person name="Woyke T."/>
            <person name="Bristow J."/>
            <person name="Eisen J.A."/>
            <person name="Markowitz V."/>
            <person name="Hugenholtz P."/>
            <person name="Kyrpides N.C."/>
            <person name="Klenk H.P."/>
        </authorList>
    </citation>
    <scope>NUCLEOTIDE SEQUENCE [LARGE SCALE GENOMIC DNA]</scope>
    <source>
        <strain evidence="3">DSM 17230 / JCM 13409 / AQ1.S1</strain>
    </source>
</reference>
<dbReference type="Gene3D" id="3.90.1010.10">
    <property type="match status" value="1"/>
</dbReference>
<dbReference type="Pfam" id="PF01592">
    <property type="entry name" value="NifU_N"/>
    <property type="match status" value="1"/>
</dbReference>
<dbReference type="BioCyc" id="IAGG583356:GHAH-1335-MONOMER"/>